<accession>A0ABT0I5J3</accession>
<sequence length="60" mass="6246">MYSCAHCPDPGADVCIRISAAVSGPDYAVYAHRVCADERGEPVLYAVIDPAPAGNPVASR</sequence>
<organism evidence="1 2">
    <name type="scientific">Streptomyces lichenis</name>
    <dbReference type="NCBI Taxonomy" id="2306967"/>
    <lineage>
        <taxon>Bacteria</taxon>
        <taxon>Bacillati</taxon>
        <taxon>Actinomycetota</taxon>
        <taxon>Actinomycetes</taxon>
        <taxon>Kitasatosporales</taxon>
        <taxon>Streptomycetaceae</taxon>
        <taxon>Streptomyces</taxon>
    </lineage>
</organism>
<evidence type="ECO:0000313" key="1">
    <source>
        <dbReference type="EMBL" id="MCK8676571.1"/>
    </source>
</evidence>
<evidence type="ECO:0008006" key="3">
    <source>
        <dbReference type="Google" id="ProtNLM"/>
    </source>
</evidence>
<evidence type="ECO:0000313" key="2">
    <source>
        <dbReference type="Proteomes" id="UP001522868"/>
    </source>
</evidence>
<dbReference type="Proteomes" id="UP001522868">
    <property type="component" value="Unassembled WGS sequence"/>
</dbReference>
<name>A0ABT0I5J3_9ACTN</name>
<gene>
    <name evidence="1" type="ORF">M1O15_03975</name>
</gene>
<protein>
    <recommendedName>
        <fullName evidence="3">DUF397 domain-containing protein</fullName>
    </recommendedName>
</protein>
<proteinExistence type="predicted"/>
<dbReference type="RefSeq" id="WP_248631767.1">
    <property type="nucleotide sequence ID" value="NZ_JALPTH010000003.1"/>
</dbReference>
<reference evidence="1 2" key="1">
    <citation type="submission" date="2022-04" db="EMBL/GenBank/DDBJ databases">
        <title>Streptomyces sp. nov. LCR6-01 isolated from Lichen of Dirinaria sp.</title>
        <authorList>
            <person name="Kanchanasin P."/>
            <person name="Tanasupawat S."/>
            <person name="Phongsopitanun W."/>
        </authorList>
    </citation>
    <scope>NUCLEOTIDE SEQUENCE [LARGE SCALE GENOMIC DNA]</scope>
    <source>
        <strain evidence="1 2">LCR6-01</strain>
    </source>
</reference>
<comment type="caution">
    <text evidence="1">The sequence shown here is derived from an EMBL/GenBank/DDBJ whole genome shotgun (WGS) entry which is preliminary data.</text>
</comment>
<keyword evidence="2" id="KW-1185">Reference proteome</keyword>
<dbReference type="EMBL" id="JALPTH010000003">
    <property type="protein sequence ID" value="MCK8676571.1"/>
    <property type="molecule type" value="Genomic_DNA"/>
</dbReference>